<keyword evidence="4" id="KW-0597">Phosphoprotein</keyword>
<dbReference type="eggNOG" id="ENOG502SBHX">
    <property type="taxonomic scope" value="Eukaryota"/>
</dbReference>
<evidence type="ECO:0000256" key="1">
    <source>
        <dbReference type="ARBA" id="ARBA00002540"/>
    </source>
</evidence>
<organism evidence="8 9">
    <name type="scientific">Tribolium castaneum</name>
    <name type="common">Red flour beetle</name>
    <dbReference type="NCBI Taxonomy" id="7070"/>
    <lineage>
        <taxon>Eukaryota</taxon>
        <taxon>Metazoa</taxon>
        <taxon>Ecdysozoa</taxon>
        <taxon>Arthropoda</taxon>
        <taxon>Hexapoda</taxon>
        <taxon>Insecta</taxon>
        <taxon>Pterygota</taxon>
        <taxon>Neoptera</taxon>
        <taxon>Endopterygota</taxon>
        <taxon>Coleoptera</taxon>
        <taxon>Polyphaga</taxon>
        <taxon>Cucujiformia</taxon>
        <taxon>Tenebrionidae</taxon>
        <taxon>Tenebrionidae incertae sedis</taxon>
        <taxon>Tribolium</taxon>
    </lineage>
</organism>
<dbReference type="STRING" id="7070.D6WB88"/>
<dbReference type="EMBL" id="KQ971312">
    <property type="protein sequence ID" value="EEZ98708.1"/>
    <property type="molecule type" value="Genomic_DNA"/>
</dbReference>
<protein>
    <recommendedName>
        <fullName evidence="2">Male-enhanced antigen 1</fullName>
    </recommendedName>
</protein>
<dbReference type="OrthoDB" id="5593200at2759"/>
<accession>D6WB88</accession>
<dbReference type="OMA" id="PEWANNI"/>
<feature type="region of interest" description="Disordered" evidence="7">
    <location>
        <begin position="1"/>
        <end position="74"/>
    </location>
</feature>
<keyword evidence="9" id="KW-1185">Reference proteome</keyword>
<dbReference type="Pfam" id="PF06910">
    <property type="entry name" value="MEA1"/>
    <property type="match status" value="1"/>
</dbReference>
<evidence type="ECO:0000256" key="6">
    <source>
        <dbReference type="ARBA" id="ARBA00022871"/>
    </source>
</evidence>
<evidence type="ECO:0000256" key="3">
    <source>
        <dbReference type="ARBA" id="ARBA00022473"/>
    </source>
</evidence>
<evidence type="ECO:0000313" key="8">
    <source>
        <dbReference type="EMBL" id="EEZ98708.1"/>
    </source>
</evidence>
<comment type="function">
    <text evidence="1">May play an important role in spermatogenesis and/or testis development.</text>
</comment>
<name>D6WB88_TRICA</name>
<dbReference type="KEGG" id="tca:660645"/>
<dbReference type="PANTHER" id="PTHR17005">
    <property type="entry name" value="MALE-ENHANCED ANTIGEN-1"/>
    <property type="match status" value="1"/>
</dbReference>
<evidence type="ECO:0000256" key="7">
    <source>
        <dbReference type="SAM" id="MobiDB-lite"/>
    </source>
</evidence>
<reference evidence="8 9" key="1">
    <citation type="journal article" date="2008" name="Nature">
        <title>The genome of the model beetle and pest Tribolium castaneum.</title>
        <authorList>
            <consortium name="Tribolium Genome Sequencing Consortium"/>
            <person name="Richards S."/>
            <person name="Gibbs R.A."/>
            <person name="Weinstock G.M."/>
            <person name="Brown S.J."/>
            <person name="Denell R."/>
            <person name="Beeman R.W."/>
            <person name="Gibbs R."/>
            <person name="Beeman R.W."/>
            <person name="Brown S.J."/>
            <person name="Bucher G."/>
            <person name="Friedrich M."/>
            <person name="Grimmelikhuijzen C.J."/>
            <person name="Klingler M."/>
            <person name="Lorenzen M."/>
            <person name="Richards S."/>
            <person name="Roth S."/>
            <person name="Schroder R."/>
            <person name="Tautz D."/>
            <person name="Zdobnov E.M."/>
            <person name="Muzny D."/>
            <person name="Gibbs R.A."/>
            <person name="Weinstock G.M."/>
            <person name="Attaway T."/>
            <person name="Bell S."/>
            <person name="Buhay C.J."/>
            <person name="Chandrabose M.N."/>
            <person name="Chavez D."/>
            <person name="Clerk-Blankenburg K.P."/>
            <person name="Cree A."/>
            <person name="Dao M."/>
            <person name="Davis C."/>
            <person name="Chacko J."/>
            <person name="Dinh H."/>
            <person name="Dugan-Rocha S."/>
            <person name="Fowler G."/>
            <person name="Garner T.T."/>
            <person name="Garnes J."/>
            <person name="Gnirke A."/>
            <person name="Hawes A."/>
            <person name="Hernandez J."/>
            <person name="Hines S."/>
            <person name="Holder M."/>
            <person name="Hume J."/>
            <person name="Jhangiani S.N."/>
            <person name="Joshi V."/>
            <person name="Khan Z.M."/>
            <person name="Jackson L."/>
            <person name="Kovar C."/>
            <person name="Kowis A."/>
            <person name="Lee S."/>
            <person name="Lewis L.R."/>
            <person name="Margolis J."/>
            <person name="Morgan M."/>
            <person name="Nazareth L.V."/>
            <person name="Nguyen N."/>
            <person name="Okwuonu G."/>
            <person name="Parker D."/>
            <person name="Richards S."/>
            <person name="Ruiz S.J."/>
            <person name="Santibanez J."/>
            <person name="Savard J."/>
            <person name="Scherer S.E."/>
            <person name="Schneider B."/>
            <person name="Sodergren E."/>
            <person name="Tautz D."/>
            <person name="Vattahil S."/>
            <person name="Villasana D."/>
            <person name="White C.S."/>
            <person name="Wright R."/>
            <person name="Park Y."/>
            <person name="Beeman R.W."/>
            <person name="Lord J."/>
            <person name="Oppert B."/>
            <person name="Lorenzen M."/>
            <person name="Brown S."/>
            <person name="Wang L."/>
            <person name="Savard J."/>
            <person name="Tautz D."/>
            <person name="Richards S."/>
            <person name="Weinstock G."/>
            <person name="Gibbs R.A."/>
            <person name="Liu Y."/>
            <person name="Worley K."/>
            <person name="Weinstock G."/>
            <person name="Elsik C.G."/>
            <person name="Reese J.T."/>
            <person name="Elhaik E."/>
            <person name="Landan G."/>
            <person name="Graur D."/>
            <person name="Arensburger P."/>
            <person name="Atkinson P."/>
            <person name="Beeman R.W."/>
            <person name="Beidler J."/>
            <person name="Brown S.J."/>
            <person name="Demuth J.P."/>
            <person name="Drury D.W."/>
            <person name="Du Y.Z."/>
            <person name="Fujiwara H."/>
            <person name="Lorenzen M."/>
            <person name="Maselli V."/>
            <person name="Osanai M."/>
            <person name="Park Y."/>
            <person name="Robertson H.M."/>
            <person name="Tu Z."/>
            <person name="Wang J.J."/>
            <person name="Wang S."/>
            <person name="Richards S."/>
            <person name="Song H."/>
            <person name="Zhang L."/>
            <person name="Sodergren E."/>
            <person name="Werner D."/>
            <person name="Stanke M."/>
            <person name="Morgenstern B."/>
            <person name="Solovyev V."/>
            <person name="Kosarev P."/>
            <person name="Brown G."/>
            <person name="Chen H.C."/>
            <person name="Ermolaeva O."/>
            <person name="Hlavina W."/>
            <person name="Kapustin Y."/>
            <person name="Kiryutin B."/>
            <person name="Kitts P."/>
            <person name="Maglott D."/>
            <person name="Pruitt K."/>
            <person name="Sapojnikov V."/>
            <person name="Souvorov A."/>
            <person name="Mackey A.J."/>
            <person name="Waterhouse R.M."/>
            <person name="Wyder S."/>
            <person name="Zdobnov E.M."/>
            <person name="Zdobnov E.M."/>
            <person name="Wyder S."/>
            <person name="Kriventseva E.V."/>
            <person name="Kadowaki T."/>
            <person name="Bork P."/>
            <person name="Aranda M."/>
            <person name="Bao R."/>
            <person name="Beermann A."/>
            <person name="Berns N."/>
            <person name="Bolognesi R."/>
            <person name="Bonneton F."/>
            <person name="Bopp D."/>
            <person name="Brown S.J."/>
            <person name="Bucher G."/>
            <person name="Butts T."/>
            <person name="Chaumot A."/>
            <person name="Denell R.E."/>
            <person name="Ferrier D.E."/>
            <person name="Friedrich M."/>
            <person name="Gordon C.M."/>
            <person name="Jindra M."/>
            <person name="Klingler M."/>
            <person name="Lan Q."/>
            <person name="Lattorff H.M."/>
            <person name="Laudet V."/>
            <person name="von Levetsow C."/>
            <person name="Liu Z."/>
            <person name="Lutz R."/>
            <person name="Lynch J.A."/>
            <person name="da Fonseca R.N."/>
            <person name="Posnien N."/>
            <person name="Reuter R."/>
            <person name="Roth S."/>
            <person name="Savard J."/>
            <person name="Schinko J.B."/>
            <person name="Schmitt C."/>
            <person name="Schoppmeier M."/>
            <person name="Schroder R."/>
            <person name="Shippy T.D."/>
            <person name="Simonnet F."/>
            <person name="Marques-Souza H."/>
            <person name="Tautz D."/>
            <person name="Tomoyasu Y."/>
            <person name="Trauner J."/>
            <person name="Van der Zee M."/>
            <person name="Vervoort M."/>
            <person name="Wittkopp N."/>
            <person name="Wimmer E.A."/>
            <person name="Yang X."/>
            <person name="Jones A.K."/>
            <person name="Sattelle D.B."/>
            <person name="Ebert P.R."/>
            <person name="Nelson D."/>
            <person name="Scott J.G."/>
            <person name="Beeman R.W."/>
            <person name="Muthukrishnan S."/>
            <person name="Kramer K.J."/>
            <person name="Arakane Y."/>
            <person name="Beeman R.W."/>
            <person name="Zhu Q."/>
            <person name="Hogenkamp D."/>
            <person name="Dixit R."/>
            <person name="Oppert B."/>
            <person name="Jiang H."/>
            <person name="Zou Z."/>
            <person name="Marshall J."/>
            <person name="Elpidina E."/>
            <person name="Vinokurov K."/>
            <person name="Oppert C."/>
            <person name="Zou Z."/>
            <person name="Evans J."/>
            <person name="Lu Z."/>
            <person name="Zhao P."/>
            <person name="Sumathipala N."/>
            <person name="Altincicek B."/>
            <person name="Vilcinskas A."/>
            <person name="Williams M."/>
            <person name="Hultmark D."/>
            <person name="Hetru C."/>
            <person name="Jiang H."/>
            <person name="Grimmelikhuijzen C.J."/>
            <person name="Hauser F."/>
            <person name="Cazzamali G."/>
            <person name="Williamson M."/>
            <person name="Park Y."/>
            <person name="Li B."/>
            <person name="Tanaka Y."/>
            <person name="Predel R."/>
            <person name="Neupert S."/>
            <person name="Schachtner J."/>
            <person name="Verleyen P."/>
            <person name="Raible F."/>
            <person name="Bork P."/>
            <person name="Friedrich M."/>
            <person name="Walden K.K."/>
            <person name="Robertson H.M."/>
            <person name="Angeli S."/>
            <person name="Foret S."/>
            <person name="Bucher G."/>
            <person name="Schuetz S."/>
            <person name="Maleszka R."/>
            <person name="Wimmer E.A."/>
            <person name="Beeman R.W."/>
            <person name="Lorenzen M."/>
            <person name="Tomoyasu Y."/>
            <person name="Miller S.C."/>
            <person name="Grossmann D."/>
            <person name="Bucher G."/>
        </authorList>
    </citation>
    <scope>NUCLEOTIDE SEQUENCE [LARGE SCALE GENOMIC DNA]</scope>
    <source>
        <strain evidence="8 9">Georgia GA2</strain>
    </source>
</reference>
<evidence type="ECO:0000256" key="2">
    <source>
        <dbReference type="ARBA" id="ARBA00022245"/>
    </source>
</evidence>
<dbReference type="GO" id="GO:0030154">
    <property type="term" value="P:cell differentiation"/>
    <property type="evidence" value="ECO:0007669"/>
    <property type="project" value="UniProtKB-KW"/>
</dbReference>
<dbReference type="PhylomeDB" id="D6WB88"/>
<evidence type="ECO:0000313" key="9">
    <source>
        <dbReference type="Proteomes" id="UP000007266"/>
    </source>
</evidence>
<dbReference type="InterPro" id="IPR009685">
    <property type="entry name" value="MEA1"/>
</dbReference>
<dbReference type="AlphaFoldDB" id="D6WB88"/>
<dbReference type="HOGENOM" id="CLU_111732_1_0_1"/>
<dbReference type="Proteomes" id="UP000007266">
    <property type="component" value="Linkage group 2"/>
</dbReference>
<evidence type="ECO:0000256" key="5">
    <source>
        <dbReference type="ARBA" id="ARBA00022782"/>
    </source>
</evidence>
<keyword evidence="6" id="KW-0744">Spermatogenesis</keyword>
<reference evidence="8 9" key="2">
    <citation type="journal article" date="2010" name="Nucleic Acids Res.">
        <title>BeetleBase in 2010: revisions to provide comprehensive genomic information for Tribolium castaneum.</title>
        <authorList>
            <person name="Kim H.S."/>
            <person name="Murphy T."/>
            <person name="Xia J."/>
            <person name="Caragea D."/>
            <person name="Park Y."/>
            <person name="Beeman R.W."/>
            <person name="Lorenzen M.D."/>
            <person name="Butcher S."/>
            <person name="Manak J.R."/>
            <person name="Brown S.J."/>
        </authorList>
    </citation>
    <scope>GENOME REANNOTATION</scope>
    <source>
        <strain evidence="8 9">Georgia GA2</strain>
    </source>
</reference>
<evidence type="ECO:0000256" key="4">
    <source>
        <dbReference type="ARBA" id="ARBA00022553"/>
    </source>
</evidence>
<dbReference type="GO" id="GO:0007283">
    <property type="term" value="P:spermatogenesis"/>
    <property type="evidence" value="ECO:0007669"/>
    <property type="project" value="UniProtKB-KW"/>
</dbReference>
<gene>
    <name evidence="8" type="primary">AUGUSTUS-3.0.2_01249</name>
    <name evidence="8" type="ORF">TcasGA2_TC001249</name>
</gene>
<proteinExistence type="predicted"/>
<sequence length="147" mass="16398">MVSSNWGYPDPEKPSEELSPNNEIIMATDTDTDEEENPYNDYQPLPTNDVPDVEGSNSSDNEEGAVANVDSLPPITPMEETLVKEVWTGPAPQAVDIVMDSNKVNEVKQAMVNFTLPASSIPEWANNIPEEQWKQQLINRLQSLQKK</sequence>
<keyword evidence="5" id="KW-0221">Differentiation</keyword>
<keyword evidence="3" id="KW-0217">Developmental protein</keyword>